<dbReference type="SUPFAM" id="SSF46785">
    <property type="entry name" value="Winged helix' DNA-binding domain"/>
    <property type="match status" value="1"/>
</dbReference>
<evidence type="ECO:0000313" key="2">
    <source>
        <dbReference type="Proteomes" id="UP000176494"/>
    </source>
</evidence>
<protein>
    <recommendedName>
        <fullName evidence="3">HTH arsR-type domain-containing protein</fullName>
    </recommendedName>
</protein>
<gene>
    <name evidence="1" type="ORF">A2114_02070</name>
</gene>
<dbReference type="EMBL" id="MHTG01000004">
    <property type="protein sequence ID" value="OHA57879.1"/>
    <property type="molecule type" value="Genomic_DNA"/>
</dbReference>
<dbReference type="AlphaFoldDB" id="A0A1G2QCP6"/>
<name>A0A1G2QCP6_9BACT</name>
<dbReference type="STRING" id="1802435.A2114_02070"/>
<comment type="caution">
    <text evidence="1">The sequence shown here is derived from an EMBL/GenBank/DDBJ whole genome shotgun (WGS) entry which is preliminary data.</text>
</comment>
<evidence type="ECO:0008006" key="3">
    <source>
        <dbReference type="Google" id="ProtNLM"/>
    </source>
</evidence>
<reference evidence="1 2" key="1">
    <citation type="journal article" date="2016" name="Nat. Commun.">
        <title>Thousands of microbial genomes shed light on interconnected biogeochemical processes in an aquifer system.</title>
        <authorList>
            <person name="Anantharaman K."/>
            <person name="Brown C.T."/>
            <person name="Hug L.A."/>
            <person name="Sharon I."/>
            <person name="Castelle C.J."/>
            <person name="Probst A.J."/>
            <person name="Thomas B.C."/>
            <person name="Singh A."/>
            <person name="Wilkins M.J."/>
            <person name="Karaoz U."/>
            <person name="Brodie E.L."/>
            <person name="Williams K.H."/>
            <person name="Hubbard S.S."/>
            <person name="Banfield J.F."/>
        </authorList>
    </citation>
    <scope>NUCLEOTIDE SEQUENCE [LARGE SCALE GENOMIC DNA]</scope>
</reference>
<organism evidence="1 2">
    <name type="scientific">Candidatus Vogelbacteria bacterium GWA1_51_14</name>
    <dbReference type="NCBI Taxonomy" id="1802435"/>
    <lineage>
        <taxon>Bacteria</taxon>
        <taxon>Candidatus Vogeliibacteriota</taxon>
    </lineage>
</organism>
<proteinExistence type="predicted"/>
<dbReference type="Proteomes" id="UP000176494">
    <property type="component" value="Unassembled WGS sequence"/>
</dbReference>
<evidence type="ECO:0000313" key="1">
    <source>
        <dbReference type="EMBL" id="OHA57879.1"/>
    </source>
</evidence>
<dbReference type="InterPro" id="IPR036390">
    <property type="entry name" value="WH_DNA-bd_sf"/>
</dbReference>
<accession>A0A1G2QCP6</accession>
<sequence length="192" mass="22344">MDILAKLFGSLARVKLLRLFLFNPETVFSLKEITRRSRLTPASARKEIRVFEQIGLARTVKEPSSPRIKHWRFNPKFSLGRQLRYLLDADFKDQRQEISQRFRDCGRIKLLIIAGALIGDEHGRADLVLVGDNLRRPLVEQAIKGLEADLGRELVYALLETRDFNYRLSASDKFIRDLLEYPHERLVNKLDI</sequence>